<name>A0A9P6R852_9FUNG</name>
<organism evidence="3 4">
    <name type="scientific">Linnemannia gamsii</name>
    <dbReference type="NCBI Taxonomy" id="64522"/>
    <lineage>
        <taxon>Eukaryota</taxon>
        <taxon>Fungi</taxon>
        <taxon>Fungi incertae sedis</taxon>
        <taxon>Mucoromycota</taxon>
        <taxon>Mortierellomycotina</taxon>
        <taxon>Mortierellomycetes</taxon>
        <taxon>Mortierellales</taxon>
        <taxon>Mortierellaceae</taxon>
        <taxon>Linnemannia</taxon>
    </lineage>
</organism>
<proteinExistence type="predicted"/>
<feature type="region of interest" description="Disordered" evidence="1">
    <location>
        <begin position="106"/>
        <end position="144"/>
    </location>
</feature>
<dbReference type="AlphaFoldDB" id="A0A9P6R852"/>
<evidence type="ECO:0000313" key="4">
    <source>
        <dbReference type="Proteomes" id="UP000823405"/>
    </source>
</evidence>
<dbReference type="EMBL" id="JAAAIN010000439">
    <property type="protein sequence ID" value="KAG0314500.1"/>
    <property type="molecule type" value="Genomic_DNA"/>
</dbReference>
<feature type="region of interest" description="Disordered" evidence="1">
    <location>
        <begin position="72"/>
        <end position="91"/>
    </location>
</feature>
<feature type="compositionally biased region" description="Basic and acidic residues" evidence="1">
    <location>
        <begin position="135"/>
        <end position="144"/>
    </location>
</feature>
<evidence type="ECO:0000256" key="2">
    <source>
        <dbReference type="SAM" id="SignalP"/>
    </source>
</evidence>
<feature type="signal peptide" evidence="2">
    <location>
        <begin position="1"/>
        <end position="26"/>
    </location>
</feature>
<feature type="chain" id="PRO_5040105632" evidence="2">
    <location>
        <begin position="27"/>
        <end position="144"/>
    </location>
</feature>
<sequence>MKVKNIAHLLCSTLSVLLSIASLASAAPMPVRAAESNAAIRAIHLTIPNKAYVPIVTPALYKRQGDYTLEGDGIEAPHAQPPPAVATSKKTLHRRQGYVAEVVISGSSDFEQDENESAAPKRPSPAAPTGRKHMSSHEERVAEV</sequence>
<accession>A0A9P6R852</accession>
<evidence type="ECO:0000313" key="3">
    <source>
        <dbReference type="EMBL" id="KAG0314500.1"/>
    </source>
</evidence>
<gene>
    <name evidence="3" type="ORF">BGZ97_009245</name>
</gene>
<protein>
    <submittedName>
        <fullName evidence="3">Uncharacterized protein</fullName>
    </submittedName>
</protein>
<dbReference type="Proteomes" id="UP000823405">
    <property type="component" value="Unassembled WGS sequence"/>
</dbReference>
<dbReference type="OrthoDB" id="2436446at2759"/>
<keyword evidence="4" id="KW-1185">Reference proteome</keyword>
<feature type="non-terminal residue" evidence="3">
    <location>
        <position position="144"/>
    </location>
</feature>
<keyword evidence="2" id="KW-0732">Signal</keyword>
<evidence type="ECO:0000256" key="1">
    <source>
        <dbReference type="SAM" id="MobiDB-lite"/>
    </source>
</evidence>
<reference evidence="3" key="1">
    <citation type="journal article" date="2020" name="Fungal Divers.">
        <title>Resolving the Mortierellaceae phylogeny through synthesis of multi-gene phylogenetics and phylogenomics.</title>
        <authorList>
            <person name="Vandepol N."/>
            <person name="Liber J."/>
            <person name="Desiro A."/>
            <person name="Na H."/>
            <person name="Kennedy M."/>
            <person name="Barry K."/>
            <person name="Grigoriev I.V."/>
            <person name="Miller A.N."/>
            <person name="O'Donnell K."/>
            <person name="Stajich J.E."/>
            <person name="Bonito G."/>
        </authorList>
    </citation>
    <scope>NUCLEOTIDE SEQUENCE</scope>
    <source>
        <strain evidence="3">NVP60</strain>
    </source>
</reference>
<comment type="caution">
    <text evidence="3">The sequence shown here is derived from an EMBL/GenBank/DDBJ whole genome shotgun (WGS) entry which is preliminary data.</text>
</comment>